<dbReference type="HOGENOM" id="CLU_2323823_0_0_1"/>
<dbReference type="InterPro" id="IPR011006">
    <property type="entry name" value="CheY-like_superfamily"/>
</dbReference>
<dbReference type="Proteomes" id="UP000032180">
    <property type="component" value="Chromosome 5"/>
</dbReference>
<sequence>MANNVVVVPPGCKLPAAGFLGRLHVLVVDKDTSYLEELKLMLLLSGYSVTGKTTAEEALQELDRNKEDYFDIVMTDVHMPGMDGFNLLRGVSGRLPVIS</sequence>
<protein>
    <recommendedName>
        <fullName evidence="3">Response regulatory domain-containing protein</fullName>
    </recommendedName>
</protein>
<evidence type="ECO:0000313" key="4">
    <source>
        <dbReference type="EnsemblPlants" id="LPERR05G12290.1"/>
    </source>
</evidence>
<proteinExistence type="predicted"/>
<dbReference type="eggNOG" id="KOG1601">
    <property type="taxonomic scope" value="Eukaryota"/>
</dbReference>
<keyword evidence="1" id="KW-0902">Two-component regulatory system</keyword>
<evidence type="ECO:0000256" key="2">
    <source>
        <dbReference type="PROSITE-ProRule" id="PRU00169"/>
    </source>
</evidence>
<dbReference type="InterPro" id="IPR045279">
    <property type="entry name" value="ARR-like"/>
</dbReference>
<dbReference type="PANTHER" id="PTHR43874:SF84">
    <property type="entry name" value="TWO-COMPONENT RESPONSE REGULATOR ORR27"/>
    <property type="match status" value="1"/>
</dbReference>
<feature type="modified residue" description="4-aspartylphosphate" evidence="2">
    <location>
        <position position="76"/>
    </location>
</feature>
<keyword evidence="2" id="KW-0597">Phosphoprotein</keyword>
<organism evidence="4 5">
    <name type="scientific">Leersia perrieri</name>
    <dbReference type="NCBI Taxonomy" id="77586"/>
    <lineage>
        <taxon>Eukaryota</taxon>
        <taxon>Viridiplantae</taxon>
        <taxon>Streptophyta</taxon>
        <taxon>Embryophyta</taxon>
        <taxon>Tracheophyta</taxon>
        <taxon>Spermatophyta</taxon>
        <taxon>Magnoliopsida</taxon>
        <taxon>Liliopsida</taxon>
        <taxon>Poales</taxon>
        <taxon>Poaceae</taxon>
        <taxon>BOP clade</taxon>
        <taxon>Oryzoideae</taxon>
        <taxon>Oryzeae</taxon>
        <taxon>Oryzinae</taxon>
        <taxon>Leersia</taxon>
    </lineage>
</organism>
<dbReference type="PANTHER" id="PTHR43874">
    <property type="entry name" value="TWO-COMPONENT RESPONSE REGULATOR"/>
    <property type="match status" value="1"/>
</dbReference>
<dbReference type="EnsemblPlants" id="LPERR05G12290.1">
    <property type="protein sequence ID" value="LPERR05G12290.1"/>
    <property type="gene ID" value="LPERR05G12290"/>
</dbReference>
<dbReference type="GO" id="GO:0000160">
    <property type="term" value="P:phosphorelay signal transduction system"/>
    <property type="evidence" value="ECO:0007669"/>
    <property type="project" value="UniProtKB-KW"/>
</dbReference>
<reference evidence="5" key="2">
    <citation type="submission" date="2013-12" db="EMBL/GenBank/DDBJ databases">
        <authorList>
            <person name="Yu Y."/>
            <person name="Lee S."/>
            <person name="de Baynast K."/>
            <person name="Wissotski M."/>
            <person name="Liu L."/>
            <person name="Talag J."/>
            <person name="Goicoechea J."/>
            <person name="Angelova A."/>
            <person name="Jetty R."/>
            <person name="Kudrna D."/>
            <person name="Golser W."/>
            <person name="Rivera L."/>
            <person name="Zhang J."/>
            <person name="Wing R."/>
        </authorList>
    </citation>
    <scope>NUCLEOTIDE SEQUENCE</scope>
</reference>
<dbReference type="GO" id="GO:0009736">
    <property type="term" value="P:cytokinin-activated signaling pathway"/>
    <property type="evidence" value="ECO:0007669"/>
    <property type="project" value="InterPro"/>
</dbReference>
<dbReference type="STRING" id="77586.A0A0D9WG76"/>
<name>A0A0D9WG76_9ORYZ</name>
<dbReference type="AlphaFoldDB" id="A0A0D9WG76"/>
<feature type="domain" description="Response regulatory" evidence="3">
    <location>
        <begin position="24"/>
        <end position="99"/>
    </location>
</feature>
<dbReference type="SUPFAM" id="SSF52172">
    <property type="entry name" value="CheY-like"/>
    <property type="match status" value="1"/>
</dbReference>
<dbReference type="InterPro" id="IPR001789">
    <property type="entry name" value="Sig_transdc_resp-reg_receiver"/>
</dbReference>
<dbReference type="Gramene" id="LPERR05G12290.1">
    <property type="protein sequence ID" value="LPERR05G12290.1"/>
    <property type="gene ID" value="LPERR05G12290"/>
</dbReference>
<evidence type="ECO:0000256" key="1">
    <source>
        <dbReference type="ARBA" id="ARBA00023012"/>
    </source>
</evidence>
<reference evidence="4" key="3">
    <citation type="submission" date="2015-04" db="UniProtKB">
        <authorList>
            <consortium name="EnsemblPlants"/>
        </authorList>
    </citation>
    <scope>IDENTIFICATION</scope>
</reference>
<evidence type="ECO:0000313" key="5">
    <source>
        <dbReference type="Proteomes" id="UP000032180"/>
    </source>
</evidence>
<dbReference type="Pfam" id="PF00072">
    <property type="entry name" value="Response_reg"/>
    <property type="match status" value="1"/>
</dbReference>
<dbReference type="Gene3D" id="3.40.50.2300">
    <property type="match status" value="1"/>
</dbReference>
<keyword evidence="5" id="KW-1185">Reference proteome</keyword>
<evidence type="ECO:0000259" key="3">
    <source>
        <dbReference type="PROSITE" id="PS50110"/>
    </source>
</evidence>
<accession>A0A0D9WG76</accession>
<reference evidence="4 5" key="1">
    <citation type="submission" date="2012-08" db="EMBL/GenBank/DDBJ databases">
        <title>Oryza genome evolution.</title>
        <authorList>
            <person name="Wing R.A."/>
        </authorList>
    </citation>
    <scope>NUCLEOTIDE SEQUENCE</scope>
</reference>
<dbReference type="PROSITE" id="PS50110">
    <property type="entry name" value="RESPONSE_REGULATORY"/>
    <property type="match status" value="1"/>
</dbReference>